<dbReference type="AlphaFoldDB" id="A0A8J2PCY7"/>
<keyword evidence="2" id="KW-1185">Reference proteome</keyword>
<organism evidence="1 2">
    <name type="scientific">Allacma fusca</name>
    <dbReference type="NCBI Taxonomy" id="39272"/>
    <lineage>
        <taxon>Eukaryota</taxon>
        <taxon>Metazoa</taxon>
        <taxon>Ecdysozoa</taxon>
        <taxon>Arthropoda</taxon>
        <taxon>Hexapoda</taxon>
        <taxon>Collembola</taxon>
        <taxon>Symphypleona</taxon>
        <taxon>Sminthuridae</taxon>
        <taxon>Allacma</taxon>
    </lineage>
</organism>
<dbReference type="EMBL" id="CAJVCH010380474">
    <property type="protein sequence ID" value="CAG7816883.1"/>
    <property type="molecule type" value="Genomic_DNA"/>
</dbReference>
<sequence length="62" mass="7231">RGVSNIQENIESLNTRLEIPERSYQQISNYPFTKQISLKTPNILKIPWTERSTNLKISVQTN</sequence>
<gene>
    <name evidence="1" type="ORF">AFUS01_LOCUS27477</name>
</gene>
<comment type="caution">
    <text evidence="1">The sequence shown here is derived from an EMBL/GenBank/DDBJ whole genome shotgun (WGS) entry which is preliminary data.</text>
</comment>
<accession>A0A8J2PCY7</accession>
<evidence type="ECO:0000313" key="1">
    <source>
        <dbReference type="EMBL" id="CAG7816883.1"/>
    </source>
</evidence>
<proteinExistence type="predicted"/>
<protein>
    <submittedName>
        <fullName evidence="1">Uncharacterized protein</fullName>
    </submittedName>
</protein>
<reference evidence="1" key="1">
    <citation type="submission" date="2021-06" db="EMBL/GenBank/DDBJ databases">
        <authorList>
            <person name="Hodson N. C."/>
            <person name="Mongue J. A."/>
            <person name="Jaron S. K."/>
        </authorList>
    </citation>
    <scope>NUCLEOTIDE SEQUENCE</scope>
</reference>
<name>A0A8J2PCY7_9HEXA</name>
<feature type="non-terminal residue" evidence="1">
    <location>
        <position position="1"/>
    </location>
</feature>
<dbReference type="Proteomes" id="UP000708208">
    <property type="component" value="Unassembled WGS sequence"/>
</dbReference>
<evidence type="ECO:0000313" key="2">
    <source>
        <dbReference type="Proteomes" id="UP000708208"/>
    </source>
</evidence>